<reference evidence="3 4" key="1">
    <citation type="submission" date="2015-02" db="EMBL/GenBank/DDBJ databases">
        <authorList>
            <person name="Ju K.-S."/>
            <person name="Doroghazi J.R."/>
            <person name="Metcalf W."/>
        </authorList>
    </citation>
    <scope>NUCLEOTIDE SEQUENCE [LARGE SCALE GENOMIC DNA]</scope>
    <source>
        <strain evidence="3 4">NRRL B-16140</strain>
    </source>
</reference>
<dbReference type="PATRIC" id="fig|68170.10.peg.5406"/>
<gene>
    <name evidence="3" type="ORF">UK23_21685</name>
</gene>
<dbReference type="InterPro" id="IPR058799">
    <property type="entry name" value="CgnE_B"/>
</dbReference>
<feature type="domain" description="Crocagin biosynthetic protein CgnE/B" evidence="2">
    <location>
        <begin position="23"/>
        <end position="63"/>
    </location>
</feature>
<keyword evidence="4" id="KW-1185">Reference proteome</keyword>
<dbReference type="Pfam" id="PF26231">
    <property type="entry name" value="CgnE_B"/>
    <property type="match status" value="1"/>
</dbReference>
<organism evidence="3 4">
    <name type="scientific">Lentzea aerocolonigenes</name>
    <name type="common">Lechevalieria aerocolonigenes</name>
    <name type="synonym">Saccharothrix aerocolonigenes</name>
    <dbReference type="NCBI Taxonomy" id="68170"/>
    <lineage>
        <taxon>Bacteria</taxon>
        <taxon>Bacillati</taxon>
        <taxon>Actinomycetota</taxon>
        <taxon>Actinomycetes</taxon>
        <taxon>Pseudonocardiales</taxon>
        <taxon>Pseudonocardiaceae</taxon>
        <taxon>Lentzea</taxon>
    </lineage>
</organism>
<proteinExistence type="predicted"/>
<evidence type="ECO:0000259" key="2">
    <source>
        <dbReference type="Pfam" id="PF26231"/>
    </source>
</evidence>
<dbReference type="RefSeq" id="WP_045313412.1">
    <property type="nucleotide sequence ID" value="NZ_JYJG01000149.1"/>
</dbReference>
<evidence type="ECO:0000256" key="1">
    <source>
        <dbReference type="SAM" id="MobiDB-lite"/>
    </source>
</evidence>
<dbReference type="AlphaFoldDB" id="A0A0F0GWN9"/>
<sequence>MRLFPAGAPAGITDAHASSPRTCPADWSLNCLLNESAAGIHLDAGNGLTGMHFDFLATEAALDVG</sequence>
<accession>A0A0F0GWN9</accession>
<dbReference type="EMBL" id="JYJG01000149">
    <property type="protein sequence ID" value="KJK46971.1"/>
    <property type="molecule type" value="Genomic_DNA"/>
</dbReference>
<dbReference type="OrthoDB" id="34067at2"/>
<evidence type="ECO:0000313" key="4">
    <source>
        <dbReference type="Proteomes" id="UP000033393"/>
    </source>
</evidence>
<evidence type="ECO:0000313" key="3">
    <source>
        <dbReference type="EMBL" id="KJK46971.1"/>
    </source>
</evidence>
<comment type="caution">
    <text evidence="3">The sequence shown here is derived from an EMBL/GenBank/DDBJ whole genome shotgun (WGS) entry which is preliminary data.</text>
</comment>
<protein>
    <recommendedName>
        <fullName evidence="2">Crocagin biosynthetic protein CgnE/B domain-containing protein</fullName>
    </recommendedName>
</protein>
<dbReference type="Proteomes" id="UP000033393">
    <property type="component" value="Unassembled WGS sequence"/>
</dbReference>
<name>A0A0F0GWN9_LENAE</name>
<feature type="region of interest" description="Disordered" evidence="1">
    <location>
        <begin position="1"/>
        <end position="20"/>
    </location>
</feature>